<proteinExistence type="predicted"/>
<organism evidence="1 2">
    <name type="scientific">Penicillium subrubescens</name>
    <dbReference type="NCBI Taxonomy" id="1316194"/>
    <lineage>
        <taxon>Eukaryota</taxon>
        <taxon>Fungi</taxon>
        <taxon>Dikarya</taxon>
        <taxon>Ascomycota</taxon>
        <taxon>Pezizomycotina</taxon>
        <taxon>Eurotiomycetes</taxon>
        <taxon>Eurotiomycetidae</taxon>
        <taxon>Eurotiales</taxon>
        <taxon>Aspergillaceae</taxon>
        <taxon>Penicillium</taxon>
    </lineage>
</organism>
<keyword evidence="2" id="KW-1185">Reference proteome</keyword>
<evidence type="ECO:0000313" key="2">
    <source>
        <dbReference type="Proteomes" id="UP000186955"/>
    </source>
</evidence>
<reference evidence="1 2" key="1">
    <citation type="submission" date="2016-10" db="EMBL/GenBank/DDBJ databases">
        <title>Genome sequence of the ascomycete fungus Penicillium subrubescens.</title>
        <authorList>
            <person name="De Vries R.P."/>
            <person name="Peng M."/>
            <person name="Dilokpimol A."/>
            <person name="Hilden K."/>
            <person name="Makela M.R."/>
            <person name="Grigoriev I."/>
            <person name="Riley R."/>
            <person name="Granchi Z."/>
        </authorList>
    </citation>
    <scope>NUCLEOTIDE SEQUENCE [LARGE SCALE GENOMIC DNA]</scope>
    <source>
        <strain evidence="1 2">CBS 132785</strain>
    </source>
</reference>
<evidence type="ECO:0000313" key="1">
    <source>
        <dbReference type="EMBL" id="OKP14330.1"/>
    </source>
</evidence>
<gene>
    <name evidence="1" type="ORF">PENSUB_14109</name>
</gene>
<protein>
    <submittedName>
        <fullName evidence="1">Uncharacterized protein</fullName>
    </submittedName>
</protein>
<dbReference type="Proteomes" id="UP000186955">
    <property type="component" value="Unassembled WGS sequence"/>
</dbReference>
<dbReference type="AlphaFoldDB" id="A0A1Q5UPD3"/>
<comment type="caution">
    <text evidence="1">The sequence shown here is derived from an EMBL/GenBank/DDBJ whole genome shotgun (WGS) entry which is preliminary data.</text>
</comment>
<dbReference type="EMBL" id="MNBE01000099">
    <property type="protein sequence ID" value="OKP14330.1"/>
    <property type="molecule type" value="Genomic_DNA"/>
</dbReference>
<name>A0A1Q5UPD3_9EURO</name>
<accession>A0A1Q5UPD3</accession>
<sequence>MPQGPSTLHGRVAKTFANPKSLNVSNIVALKREINTCSRGQLQQANNTLPGSTAYNAPRGLPKDAIIQWIGEVTELCGLLTDRERPQEGSLADLGFPVSQTTPRGLRVTAITQKIAP</sequence>